<keyword evidence="3" id="KW-1185">Reference proteome</keyword>
<feature type="region of interest" description="Disordered" evidence="1">
    <location>
        <begin position="107"/>
        <end position="186"/>
    </location>
</feature>
<organism evidence="2 3">
    <name type="scientific">Exidia glandulosa HHB12029</name>
    <dbReference type="NCBI Taxonomy" id="1314781"/>
    <lineage>
        <taxon>Eukaryota</taxon>
        <taxon>Fungi</taxon>
        <taxon>Dikarya</taxon>
        <taxon>Basidiomycota</taxon>
        <taxon>Agaricomycotina</taxon>
        <taxon>Agaricomycetes</taxon>
        <taxon>Auriculariales</taxon>
        <taxon>Exidiaceae</taxon>
        <taxon>Exidia</taxon>
    </lineage>
</organism>
<name>A0A166AWI7_EXIGL</name>
<evidence type="ECO:0000256" key="1">
    <source>
        <dbReference type="SAM" id="MobiDB-lite"/>
    </source>
</evidence>
<feature type="compositionally biased region" description="Basic residues" evidence="1">
    <location>
        <begin position="129"/>
        <end position="145"/>
    </location>
</feature>
<feature type="compositionally biased region" description="Basic residues" evidence="1">
    <location>
        <begin position="172"/>
        <end position="186"/>
    </location>
</feature>
<protein>
    <submittedName>
        <fullName evidence="2">Uncharacterized protein</fullName>
    </submittedName>
</protein>
<dbReference type="Proteomes" id="UP000077266">
    <property type="component" value="Unassembled WGS sequence"/>
</dbReference>
<dbReference type="InParanoid" id="A0A166AWI7"/>
<gene>
    <name evidence="2" type="ORF">EXIGLDRAFT_463288</name>
</gene>
<evidence type="ECO:0000313" key="2">
    <source>
        <dbReference type="EMBL" id="KZV95779.1"/>
    </source>
</evidence>
<proteinExistence type="predicted"/>
<accession>A0A166AWI7</accession>
<reference evidence="2 3" key="1">
    <citation type="journal article" date="2016" name="Mol. Biol. Evol.">
        <title>Comparative Genomics of Early-Diverging Mushroom-Forming Fungi Provides Insights into the Origins of Lignocellulose Decay Capabilities.</title>
        <authorList>
            <person name="Nagy L.G."/>
            <person name="Riley R."/>
            <person name="Tritt A."/>
            <person name="Adam C."/>
            <person name="Daum C."/>
            <person name="Floudas D."/>
            <person name="Sun H."/>
            <person name="Yadav J.S."/>
            <person name="Pangilinan J."/>
            <person name="Larsson K.H."/>
            <person name="Matsuura K."/>
            <person name="Barry K."/>
            <person name="Labutti K."/>
            <person name="Kuo R."/>
            <person name="Ohm R.A."/>
            <person name="Bhattacharya S.S."/>
            <person name="Shirouzu T."/>
            <person name="Yoshinaga Y."/>
            <person name="Martin F.M."/>
            <person name="Grigoriev I.V."/>
            <person name="Hibbett D.S."/>
        </authorList>
    </citation>
    <scope>NUCLEOTIDE SEQUENCE [LARGE SCALE GENOMIC DNA]</scope>
    <source>
        <strain evidence="2 3">HHB12029</strain>
    </source>
</reference>
<sequence length="186" mass="20393">MRYIIPSEDRPGRKGTSGKTRSEGRRQVPHGDAGPSGPTWPSPGRPWRTHGQRTTSSAGNGPAYASWSARCHLASSVPVDDRPLDFAAVRARRADSECWLALPIASRSTSPRRRSNLDGTTTQSAAVTWRRRSTSGGCQRRRRRQLAVCSPRTPSPAQPRLSMASSRQLLRTARRAPKSHGPRVPP</sequence>
<dbReference type="AlphaFoldDB" id="A0A166AWI7"/>
<evidence type="ECO:0000313" key="3">
    <source>
        <dbReference type="Proteomes" id="UP000077266"/>
    </source>
</evidence>
<feature type="compositionally biased region" description="Polar residues" evidence="1">
    <location>
        <begin position="117"/>
        <end position="126"/>
    </location>
</feature>
<dbReference type="EMBL" id="KV425952">
    <property type="protein sequence ID" value="KZV95779.1"/>
    <property type="molecule type" value="Genomic_DNA"/>
</dbReference>
<feature type="region of interest" description="Disordered" evidence="1">
    <location>
        <begin position="1"/>
        <end position="64"/>
    </location>
</feature>